<evidence type="ECO:0000256" key="1">
    <source>
        <dbReference type="SAM" id="MobiDB-lite"/>
    </source>
</evidence>
<protein>
    <submittedName>
        <fullName evidence="2">Uncharacterized protein</fullName>
    </submittedName>
</protein>
<feature type="region of interest" description="Disordered" evidence="1">
    <location>
        <begin position="1"/>
        <end position="49"/>
    </location>
</feature>
<comment type="caution">
    <text evidence="2">The sequence shown here is derived from an EMBL/GenBank/DDBJ whole genome shotgun (WGS) entry which is preliminary data.</text>
</comment>
<name>A0A9D3Y1B7_DREPO</name>
<dbReference type="AlphaFoldDB" id="A0A9D3Y1B7"/>
<reference evidence="2" key="1">
    <citation type="journal article" date="2019" name="bioRxiv">
        <title>The Genome of the Zebra Mussel, Dreissena polymorpha: A Resource for Invasive Species Research.</title>
        <authorList>
            <person name="McCartney M.A."/>
            <person name="Auch B."/>
            <person name="Kono T."/>
            <person name="Mallez S."/>
            <person name="Zhang Y."/>
            <person name="Obille A."/>
            <person name="Becker A."/>
            <person name="Abrahante J.E."/>
            <person name="Garbe J."/>
            <person name="Badalamenti J.P."/>
            <person name="Herman A."/>
            <person name="Mangelson H."/>
            <person name="Liachko I."/>
            <person name="Sullivan S."/>
            <person name="Sone E.D."/>
            <person name="Koren S."/>
            <person name="Silverstein K.A.T."/>
            <person name="Beckman K.B."/>
            <person name="Gohl D.M."/>
        </authorList>
    </citation>
    <scope>NUCLEOTIDE SEQUENCE</scope>
    <source>
        <strain evidence="2">Duluth1</strain>
        <tissue evidence="2">Whole animal</tissue>
    </source>
</reference>
<sequence length="101" mass="11493">MSMMIEAKKVNAIKSKSPKHYQKKSEKAESAPSAGMNIKPMVDAPRTVNSVQNVRPTITLHPSARQENQDKKRRNLQERNTRCIKSKTNPAVMMTICLWTQ</sequence>
<evidence type="ECO:0000313" key="3">
    <source>
        <dbReference type="Proteomes" id="UP000828390"/>
    </source>
</evidence>
<dbReference type="EMBL" id="JAIWYP010000077">
    <property type="protein sequence ID" value="KAH3690138.1"/>
    <property type="molecule type" value="Genomic_DNA"/>
</dbReference>
<accession>A0A9D3Y1B7</accession>
<keyword evidence="3" id="KW-1185">Reference proteome</keyword>
<organism evidence="2 3">
    <name type="scientific">Dreissena polymorpha</name>
    <name type="common">Zebra mussel</name>
    <name type="synonym">Mytilus polymorpha</name>
    <dbReference type="NCBI Taxonomy" id="45954"/>
    <lineage>
        <taxon>Eukaryota</taxon>
        <taxon>Metazoa</taxon>
        <taxon>Spiralia</taxon>
        <taxon>Lophotrochozoa</taxon>
        <taxon>Mollusca</taxon>
        <taxon>Bivalvia</taxon>
        <taxon>Autobranchia</taxon>
        <taxon>Heteroconchia</taxon>
        <taxon>Euheterodonta</taxon>
        <taxon>Imparidentia</taxon>
        <taxon>Neoheterodontei</taxon>
        <taxon>Myida</taxon>
        <taxon>Dreissenoidea</taxon>
        <taxon>Dreissenidae</taxon>
        <taxon>Dreissena</taxon>
    </lineage>
</organism>
<evidence type="ECO:0000313" key="2">
    <source>
        <dbReference type="EMBL" id="KAH3690138.1"/>
    </source>
</evidence>
<reference evidence="2" key="2">
    <citation type="submission" date="2020-11" db="EMBL/GenBank/DDBJ databases">
        <authorList>
            <person name="McCartney M.A."/>
            <person name="Auch B."/>
            <person name="Kono T."/>
            <person name="Mallez S."/>
            <person name="Becker A."/>
            <person name="Gohl D.M."/>
            <person name="Silverstein K.A.T."/>
            <person name="Koren S."/>
            <person name="Bechman K.B."/>
            <person name="Herman A."/>
            <person name="Abrahante J.E."/>
            <person name="Garbe J."/>
        </authorList>
    </citation>
    <scope>NUCLEOTIDE SEQUENCE</scope>
    <source>
        <strain evidence="2">Duluth1</strain>
        <tissue evidence="2">Whole animal</tissue>
    </source>
</reference>
<dbReference type="Proteomes" id="UP000828390">
    <property type="component" value="Unassembled WGS sequence"/>
</dbReference>
<proteinExistence type="predicted"/>
<gene>
    <name evidence="2" type="ORF">DPMN_193439</name>
</gene>